<dbReference type="EMBL" id="CACRSJ010000104">
    <property type="protein sequence ID" value="VYS44842.1"/>
    <property type="molecule type" value="Genomic_DNA"/>
</dbReference>
<reference evidence="2 3" key="1">
    <citation type="submission" date="2019-11" db="EMBL/GenBank/DDBJ databases">
        <authorList>
            <person name="Jiao W.-B."/>
            <person name="Schneeberger K."/>
        </authorList>
    </citation>
    <scope>NUCLEOTIDE SEQUENCE [LARGE SCALE GENOMIC DNA]</scope>
    <source>
        <strain evidence="3">cv. An-1</strain>
    </source>
</reference>
<evidence type="ECO:0000313" key="1">
    <source>
        <dbReference type="Araport" id="AT1G03106"/>
    </source>
</evidence>
<gene>
    <name evidence="1" type="ordered locus">At1g03106</name>
    <name evidence="2" type="ORF">AN1_LOCUS349</name>
</gene>
<organism evidence="2 3">
    <name type="scientific">Arabidopsis thaliana</name>
    <name type="common">Mouse-ear cress</name>
    <dbReference type="NCBI Taxonomy" id="3702"/>
    <lineage>
        <taxon>Eukaryota</taxon>
        <taxon>Viridiplantae</taxon>
        <taxon>Streptophyta</taxon>
        <taxon>Embryophyta</taxon>
        <taxon>Tracheophyta</taxon>
        <taxon>Spermatophyta</taxon>
        <taxon>Magnoliopsida</taxon>
        <taxon>eudicotyledons</taxon>
        <taxon>Gunneridae</taxon>
        <taxon>Pentapetalae</taxon>
        <taxon>rosids</taxon>
        <taxon>malvids</taxon>
        <taxon>Brassicales</taxon>
        <taxon>Brassicaceae</taxon>
        <taxon>Camelineae</taxon>
        <taxon>Arabidopsis</taxon>
    </lineage>
</organism>
<dbReference type="GeneID" id="2745740"/>
<accession>A0A654EBC4</accession>
<dbReference type="RefSeq" id="NP_973750.1">
    <property type="nucleotide sequence ID" value="NM_202021.2"/>
</dbReference>
<evidence type="ECO:0000313" key="3">
    <source>
        <dbReference type="Proteomes" id="UP000426265"/>
    </source>
</evidence>
<name>A0A654EBC4_ARATH</name>
<evidence type="ECO:0000313" key="2">
    <source>
        <dbReference type="EMBL" id="VYS44842.1"/>
    </source>
</evidence>
<dbReference type="Proteomes" id="UP000426265">
    <property type="component" value="Unassembled WGS sequence"/>
</dbReference>
<dbReference type="AlphaFoldDB" id="A0A654EBC4"/>
<sequence>MCGFHFHTKTLDPSDLRQLMLPASKVWLKTHFHLKFRFPFAAYKNIQRFTYIIKGGLLQSLHLIS</sequence>
<protein>
    <submittedName>
        <fullName evidence="2">Uncharacterized protein</fullName>
    </submittedName>
</protein>
<dbReference type="Araport" id="AT1G03106"/>
<dbReference type="ExpressionAtlas" id="A0A654EBC4">
    <property type="expression patterns" value="baseline and differential"/>
</dbReference>
<proteinExistence type="predicted"/>
<dbReference type="KEGG" id="ath:AT1G03106"/>